<evidence type="ECO:0000259" key="2">
    <source>
        <dbReference type="Pfam" id="PF01471"/>
    </source>
</evidence>
<dbReference type="Proteomes" id="UP000620046">
    <property type="component" value="Unassembled WGS sequence"/>
</dbReference>
<dbReference type="EMBL" id="BMJA01000001">
    <property type="protein sequence ID" value="GGA22183.1"/>
    <property type="molecule type" value="Genomic_DNA"/>
</dbReference>
<evidence type="ECO:0000313" key="3">
    <source>
        <dbReference type="EMBL" id="GGA22183.1"/>
    </source>
</evidence>
<comment type="caution">
    <text evidence="3">The sequence shown here is derived from an EMBL/GenBank/DDBJ whole genome shotgun (WGS) entry which is preliminary data.</text>
</comment>
<organism evidence="3 4">
    <name type="scientific">Dyella nitratireducens</name>
    <dbReference type="NCBI Taxonomy" id="1849580"/>
    <lineage>
        <taxon>Bacteria</taxon>
        <taxon>Pseudomonadati</taxon>
        <taxon>Pseudomonadota</taxon>
        <taxon>Gammaproteobacteria</taxon>
        <taxon>Lysobacterales</taxon>
        <taxon>Rhodanobacteraceae</taxon>
        <taxon>Dyella</taxon>
    </lineage>
</organism>
<dbReference type="Gene3D" id="1.10.101.10">
    <property type="entry name" value="PGBD-like superfamily/PGBD"/>
    <property type="match status" value="1"/>
</dbReference>
<dbReference type="Gene3D" id="3.40.50.10610">
    <property type="entry name" value="ABC-type transport auxiliary lipoprotein component"/>
    <property type="match status" value="1"/>
</dbReference>
<dbReference type="SUPFAM" id="SSF47090">
    <property type="entry name" value="PGBD-like"/>
    <property type="match status" value="1"/>
</dbReference>
<keyword evidence="1" id="KW-0732">Signal</keyword>
<keyword evidence="4" id="KW-1185">Reference proteome</keyword>
<feature type="signal peptide" evidence="1">
    <location>
        <begin position="1"/>
        <end position="22"/>
    </location>
</feature>
<evidence type="ECO:0000313" key="4">
    <source>
        <dbReference type="Proteomes" id="UP000620046"/>
    </source>
</evidence>
<protein>
    <recommendedName>
        <fullName evidence="2">Peptidoglycan binding-like domain-containing protein</fullName>
    </recommendedName>
</protein>
<dbReference type="InterPro" id="IPR002477">
    <property type="entry name" value="Peptidoglycan-bd-like"/>
</dbReference>
<dbReference type="InterPro" id="IPR036365">
    <property type="entry name" value="PGBD-like_sf"/>
</dbReference>
<proteinExistence type="predicted"/>
<dbReference type="InterPro" id="IPR005534">
    <property type="entry name" value="Curli_assmbl/transp-comp_CsgG"/>
</dbReference>
<dbReference type="Pfam" id="PF01471">
    <property type="entry name" value="PG_binding_1"/>
    <property type="match status" value="1"/>
</dbReference>
<accession>A0ABQ1FM32</accession>
<sequence>MQSYRLKSGFRMFGILATTLLAGCAQMQVGGGKNPVGGSAAGSASTGAASKLEHCPRPLGTLAVEENINDPWYAVLTQQYKLPSTVPLIRLMVQQSNCFVVVDRGRAMDSMMGERGLAASGELRGSSHMGHGQMVAADYIVTPSIQFSEHTGGAQGALSAIGGSYGAILGAVAASMKSSEASTTMMLTDTRSGVQVAAAQGSAKNIDFAGGALLGQFGTGGANMGAYSQTPEGKVIAAAFLDAYNQMVQSVRNYAPQRVAGGLGTGGVLAVDGASKQGTGGSYSLADAQRKLAELGLYTSKVDGLPGPGTSHAISTFQQANGLSVTGQLDAATVNALQAR</sequence>
<dbReference type="InterPro" id="IPR036366">
    <property type="entry name" value="PGBDSf"/>
</dbReference>
<dbReference type="RefSeq" id="WP_423373137.1">
    <property type="nucleotide sequence ID" value="NZ_CP064032.1"/>
</dbReference>
<gene>
    <name evidence="3" type="ORF">GCM10010981_07970</name>
</gene>
<name>A0ABQ1FM32_9GAMM</name>
<feature type="chain" id="PRO_5045904088" description="Peptidoglycan binding-like domain-containing protein" evidence="1">
    <location>
        <begin position="23"/>
        <end position="340"/>
    </location>
</feature>
<dbReference type="Pfam" id="PF03783">
    <property type="entry name" value="CsgG"/>
    <property type="match status" value="1"/>
</dbReference>
<evidence type="ECO:0000256" key="1">
    <source>
        <dbReference type="SAM" id="SignalP"/>
    </source>
</evidence>
<dbReference type="PROSITE" id="PS51257">
    <property type="entry name" value="PROKAR_LIPOPROTEIN"/>
    <property type="match status" value="1"/>
</dbReference>
<reference evidence="4" key="1">
    <citation type="journal article" date="2019" name="Int. J. Syst. Evol. Microbiol.">
        <title>The Global Catalogue of Microorganisms (GCM) 10K type strain sequencing project: providing services to taxonomists for standard genome sequencing and annotation.</title>
        <authorList>
            <consortium name="The Broad Institute Genomics Platform"/>
            <consortium name="The Broad Institute Genome Sequencing Center for Infectious Disease"/>
            <person name="Wu L."/>
            <person name="Ma J."/>
        </authorList>
    </citation>
    <scope>NUCLEOTIDE SEQUENCE [LARGE SCALE GENOMIC DNA]</scope>
    <source>
        <strain evidence="4">CGMCC 1.15439</strain>
    </source>
</reference>
<feature type="domain" description="Peptidoglycan binding-like" evidence="2">
    <location>
        <begin position="286"/>
        <end position="337"/>
    </location>
</feature>